<proteinExistence type="predicted"/>
<keyword evidence="2" id="KW-0732">Signal</keyword>
<comment type="subcellular location">
    <subcellularLocation>
        <location evidence="1">Virion</location>
    </subcellularLocation>
</comment>
<feature type="chain" id="PRO_5007866859" evidence="2">
    <location>
        <begin position="19"/>
        <end position="437"/>
    </location>
</feature>
<dbReference type="InterPro" id="IPR054612">
    <property type="entry name" value="Phage_capsid-like_C"/>
</dbReference>
<evidence type="ECO:0000313" key="5">
    <source>
        <dbReference type="Proteomes" id="UP000076577"/>
    </source>
</evidence>
<dbReference type="Gene3D" id="3.30.2320.10">
    <property type="entry name" value="hypothetical protein PF0899 domain"/>
    <property type="match status" value="1"/>
</dbReference>
<evidence type="ECO:0000313" key="4">
    <source>
        <dbReference type="EMBL" id="KZL04548.1"/>
    </source>
</evidence>
<dbReference type="Gene3D" id="3.30.2400.10">
    <property type="entry name" value="Major capsid protein gp5"/>
    <property type="match status" value="1"/>
</dbReference>
<dbReference type="EMBL" id="LMCB01000161">
    <property type="protein sequence ID" value="KZL04548.1"/>
    <property type="molecule type" value="Genomic_DNA"/>
</dbReference>
<dbReference type="STRING" id="989403.SAMN05421798_10477"/>
<dbReference type="SUPFAM" id="SSF56563">
    <property type="entry name" value="Major capsid protein gp5"/>
    <property type="match status" value="1"/>
</dbReference>
<evidence type="ECO:0000256" key="2">
    <source>
        <dbReference type="SAM" id="SignalP"/>
    </source>
</evidence>
<name>A0A165SVZ9_9HYPH</name>
<sequence>MKMKAFMPAICLAALTLARPDAVVGSVRADAMTTEDLLKKVSQQLDDVSDKVKATAEDALKQAKQSGEVSQETKEASDKLLSAQTALNGKVTELQSSLEGLDKKTLEIAQQVAEGVNPAGSARPMTLGQAFVAEEDQIKNFSNNGAKGSLRIVVSNAVTTAAGSGGGLIYQDEDRDPVRMPRRRLLIRELLTQGKVNSDIVKYRKQVLRDNNAAMVAEGAAMPESSFGWEKASAEVKKIGHHTNITEEALVDADFLQTEIDTELRYGVDLEEEKQILAGDGAGENLTGLLSEASAFSAASGLPNETRIDRLRLAILQVALADYIATSFVLNPTDWAAIDLLKDSQGRYVFGNASAVSTPMLWGKDVAESNSMSAGEWLTGDLAIAATYYDRQQTEVLISSEHDTNFIEDMLTMKARKRVALAHKRPAAMVTGNFSFS</sequence>
<evidence type="ECO:0000259" key="3">
    <source>
        <dbReference type="Pfam" id="PF05065"/>
    </source>
</evidence>
<dbReference type="Pfam" id="PF05065">
    <property type="entry name" value="Phage_capsid"/>
    <property type="match status" value="1"/>
</dbReference>
<comment type="caution">
    <text evidence="4">The sequence shown here is derived from an EMBL/GenBank/DDBJ whole genome shotgun (WGS) entry which is preliminary data.</text>
</comment>
<feature type="signal peptide" evidence="2">
    <location>
        <begin position="1"/>
        <end position="18"/>
    </location>
</feature>
<feature type="domain" description="Phage capsid-like C-terminal" evidence="3">
    <location>
        <begin position="165"/>
        <end position="434"/>
    </location>
</feature>
<dbReference type="PATRIC" id="fig|989403.3.peg.5071"/>
<keyword evidence="5" id="KW-1185">Reference proteome</keyword>
<dbReference type="AlphaFoldDB" id="A0A165SVZ9"/>
<dbReference type="InterPro" id="IPR024455">
    <property type="entry name" value="Phage_capsid"/>
</dbReference>
<evidence type="ECO:0000256" key="1">
    <source>
        <dbReference type="ARBA" id="ARBA00004328"/>
    </source>
</evidence>
<accession>A0A165SVZ9</accession>
<reference evidence="4 5" key="1">
    <citation type="journal article" date="2016" name="Front. Microbiol.">
        <title>Comparative Genomic Analysis Reveals a Diverse Repertoire of Genes Involved in Prokaryote-Eukaryote Interactions within the Pseudovibrio Genus.</title>
        <authorList>
            <person name="Romano S."/>
            <person name="Fernandez-Guerra A."/>
            <person name="Reen F.J."/>
            <person name="Glockner F.O."/>
            <person name="Crowley S.P."/>
            <person name="O'Sullivan O."/>
            <person name="Cotter P.D."/>
            <person name="Adams C."/>
            <person name="Dobson A.D."/>
            <person name="O'Gara F."/>
        </authorList>
    </citation>
    <scope>NUCLEOTIDE SEQUENCE [LARGE SCALE GENOMIC DNA]</scope>
    <source>
        <strain evidence="4 5">Ad2</strain>
    </source>
</reference>
<dbReference type="RefSeq" id="WP_068011157.1">
    <property type="nucleotide sequence ID" value="NZ_FOFM01000004.1"/>
</dbReference>
<dbReference type="NCBIfam" id="TIGR01554">
    <property type="entry name" value="major_cap_HK97"/>
    <property type="match status" value="1"/>
</dbReference>
<organism evidence="4 5">
    <name type="scientific">Pseudovibrio axinellae</name>
    <dbReference type="NCBI Taxonomy" id="989403"/>
    <lineage>
        <taxon>Bacteria</taxon>
        <taxon>Pseudomonadati</taxon>
        <taxon>Pseudomonadota</taxon>
        <taxon>Alphaproteobacteria</taxon>
        <taxon>Hyphomicrobiales</taxon>
        <taxon>Stappiaceae</taxon>
        <taxon>Pseudovibrio</taxon>
    </lineage>
</organism>
<gene>
    <name evidence="4" type="ORF">PsAD2_04631</name>
</gene>
<protein>
    <submittedName>
        <fullName evidence="4">Phage capsid family protein</fullName>
    </submittedName>
</protein>
<dbReference type="Proteomes" id="UP000076577">
    <property type="component" value="Unassembled WGS sequence"/>
</dbReference>
<dbReference type="OrthoDB" id="637859at2"/>